<name>A0A3N1H6L1_9PSEU</name>
<protein>
    <submittedName>
        <fullName evidence="1">Uncharacterized protein (TIGR02678 family)</fullName>
    </submittedName>
</protein>
<comment type="caution">
    <text evidence="1">The sequence shown here is derived from an EMBL/GenBank/DDBJ whole genome shotgun (WGS) entry which is preliminary data.</text>
</comment>
<dbReference type="EMBL" id="RJKM01000001">
    <property type="protein sequence ID" value="ROP38203.1"/>
    <property type="molecule type" value="Genomic_DNA"/>
</dbReference>
<dbReference type="InterPro" id="IPR013494">
    <property type="entry name" value="CHP02678"/>
</dbReference>
<dbReference type="NCBIfam" id="TIGR02678">
    <property type="entry name" value="TIGR02678 family protein"/>
    <property type="match status" value="1"/>
</dbReference>
<proteinExistence type="predicted"/>
<dbReference type="Proteomes" id="UP000268727">
    <property type="component" value="Unassembled WGS sequence"/>
</dbReference>
<dbReference type="OrthoDB" id="188354at2"/>
<organism evidence="1 2">
    <name type="scientific">Saccharothrix texasensis</name>
    <dbReference type="NCBI Taxonomy" id="103734"/>
    <lineage>
        <taxon>Bacteria</taxon>
        <taxon>Bacillati</taxon>
        <taxon>Actinomycetota</taxon>
        <taxon>Actinomycetes</taxon>
        <taxon>Pseudonocardiales</taxon>
        <taxon>Pseudonocardiaceae</taxon>
        <taxon>Saccharothrix</taxon>
    </lineage>
</organism>
<gene>
    <name evidence="1" type="ORF">EDD40_3544</name>
</gene>
<dbReference type="Pfam" id="PF09661">
    <property type="entry name" value="DUF2398"/>
    <property type="match status" value="1"/>
</dbReference>
<evidence type="ECO:0000313" key="1">
    <source>
        <dbReference type="EMBL" id="ROP38203.1"/>
    </source>
</evidence>
<keyword evidence="2" id="KW-1185">Reference proteome</keyword>
<reference evidence="1 2" key="1">
    <citation type="submission" date="2018-11" db="EMBL/GenBank/DDBJ databases">
        <title>Sequencing the genomes of 1000 actinobacteria strains.</title>
        <authorList>
            <person name="Klenk H.-P."/>
        </authorList>
    </citation>
    <scope>NUCLEOTIDE SEQUENCE [LARGE SCALE GENOMIC DNA]</scope>
    <source>
        <strain evidence="1 2">DSM 44231</strain>
    </source>
</reference>
<dbReference type="AlphaFoldDB" id="A0A3N1H6L1"/>
<accession>A0A3N1H6L1</accession>
<sequence>MSNLANQLVIAEREEVARAIRLLLATPLIGAGATPEAFDLVRRRREPVGKWFDYYCGWSLVVEPRLGYARLAKVRVATDPTRPARRHRTGRAPFDRRRYTLLCVVAAELLGVPVTTVGLLADRVVRASAADPVLPPFDTSSRAERMAFVDALRLLESLGAVDVVDGATESFVDSTDAKVLYRVDATLLMRLLAAPVGASQVAVTPGRSHTDEVPLRFTELLTRLSRERRYGDADEPVSEVQRNLWLRHSVFRKLVDDPVVHRDDLTPAERAYLESPTGGQLLRRAADQAGLLVEERAEGVMLIDPDGVATDSRFPDDSGNAKVAALLLLDVITSAPGPVAVEQLRAEADALLGRFPKWAKGYRGEDGARRLVVDALDVLRAFGLVRLDSGVVRARPAAARYAVTRTSADDVEDES</sequence>
<dbReference type="RefSeq" id="WP_123743887.1">
    <property type="nucleotide sequence ID" value="NZ_RJKM01000001.1"/>
</dbReference>
<evidence type="ECO:0000313" key="2">
    <source>
        <dbReference type="Proteomes" id="UP000268727"/>
    </source>
</evidence>